<feature type="region of interest" description="Disordered" evidence="7">
    <location>
        <begin position="199"/>
        <end position="295"/>
    </location>
</feature>
<dbReference type="PROSITE" id="PS50200">
    <property type="entry name" value="RA"/>
    <property type="match status" value="1"/>
</dbReference>
<reference evidence="12" key="1">
    <citation type="journal article" date="2004" name="Nature">
        <title>Genome duplication in the teleost fish Tetraodon nigroviridis reveals the early vertebrate proto-karyotype.</title>
        <authorList>
            <person name="Jaillon O."/>
            <person name="Aury J.-M."/>
            <person name="Brunet F."/>
            <person name="Petit J.-L."/>
            <person name="Stange-Thomann N."/>
            <person name="Mauceli E."/>
            <person name="Bouneau L."/>
            <person name="Fischer C."/>
            <person name="Ozouf-Costaz C."/>
            <person name="Bernot A."/>
            <person name="Nicaud S."/>
            <person name="Jaffe D."/>
            <person name="Fisher S."/>
            <person name="Lutfalla G."/>
            <person name="Dossat C."/>
            <person name="Segurens B."/>
            <person name="Dasilva C."/>
            <person name="Salanoubat M."/>
            <person name="Levy M."/>
            <person name="Boudet N."/>
            <person name="Castellano S."/>
            <person name="Anthouard V."/>
            <person name="Jubin C."/>
            <person name="Castelli V."/>
            <person name="Katinka M."/>
            <person name="Vacherie B."/>
            <person name="Biemont C."/>
            <person name="Skalli Z."/>
            <person name="Cattolico L."/>
            <person name="Poulain J."/>
            <person name="De Berardinis V."/>
            <person name="Cruaud C."/>
            <person name="Duprat S."/>
            <person name="Brottier P."/>
            <person name="Coutanceau J.-P."/>
            <person name="Gouzy J."/>
            <person name="Parra G."/>
            <person name="Lardier G."/>
            <person name="Chapple C."/>
            <person name="McKernan K.J."/>
            <person name="McEwan P."/>
            <person name="Bosak S."/>
            <person name="Kellis M."/>
            <person name="Volff J.-N."/>
            <person name="Guigo R."/>
            <person name="Zody M.C."/>
            <person name="Mesirov J."/>
            <person name="Lindblad-Toh K."/>
            <person name="Birren B."/>
            <person name="Nusbaum C."/>
            <person name="Kahn D."/>
            <person name="Robinson-Rechavi M."/>
            <person name="Laudet V."/>
            <person name="Schachter V."/>
            <person name="Quetier F."/>
            <person name="Saurin W."/>
            <person name="Scarpelli C."/>
            <person name="Wincker P."/>
            <person name="Lander E.S."/>
            <person name="Weissenbach J."/>
            <person name="Roest Crollius H."/>
        </authorList>
    </citation>
    <scope>NUCLEOTIDE SEQUENCE [LARGE SCALE GENOMIC DNA]</scope>
</reference>
<dbReference type="InterPro" id="IPR000980">
    <property type="entry name" value="SH2"/>
</dbReference>
<dbReference type="GO" id="GO:0007165">
    <property type="term" value="P:signal transduction"/>
    <property type="evidence" value="ECO:0007669"/>
    <property type="project" value="InterPro"/>
</dbReference>
<sequence>RRLSVLDRLVQTHAVWLQLGLSHQEAALILQNQPAGTFLVRKSSRMQRKVISVRMDHDAAPPVQDFPVRENRFTFSLEGSGLSFADLFRLVAFCCISRDVLPFTLKLPDAVACARTSAELEEVAKLGAGFWKKTRGSGSEVSAPERPPPPSQRPVSSESTPGCPWLRVRSPSELDCCQPNGALCFINPLFIRIHQRDPCARPPEAPSKGLETPDRDGDPETTSPQPPHSRVQSTRRASPAGTASPSATASLPAAAPGASSPSAKHASDGIVDQSPEGEGEGPGRQPPLPPGLLLRRQPLFLPPQQAEPQRAHLHPLALPAHLSALAALLPPARPGFSSIQPGRRPVPPGAAGQHHRGGPVHGNGSRSPPRSSCSPPESSLQSGAEEAAAGQRLSDMSILTDSSDSLEDAPFFLPPLHDPNPPTVHDFDTHLPLSLPPTVTPYILESDQDQDQDQDLTIAPPGHRMKRCPSAGALVLLRKVSFVINSLMTPEKRATHRIVELSRNRSSYFGCLVQDYLSYTEQAWHSHATGLELLQTLRQFITQMKSYLTQSSELQPPIESLIPEEQIDTVLEKAMHKCVLKPLKAVVSTALRVLERSGEWRELRENLALAKARQPQELGVTVPLPPHPMAIEKVRQKFHTMIKLYSPEKKVHMLLKVCRLIYTIMEDNSGRPYGADDFLPMLTYVLAQCDLPQLDNEILYMMELLDPSLLQGEGGYYLISVFGAMSLIKNFQEDQAAKVLSSETRDTLHQWHRRRTTTLRAAPCIDDFQNYLRVALHELDSGCTAKTLQVRPHATVDEVCLLCANKFRVSEPKDYGLFLVMGGTSQQLAPDTHPQKIKAELHSRPQVEPFYFVYR</sequence>
<keyword evidence="12" id="KW-1185">Reference proteome</keyword>
<evidence type="ECO:0000313" key="12">
    <source>
        <dbReference type="Proteomes" id="UP000007303"/>
    </source>
</evidence>
<dbReference type="InterPro" id="IPR003123">
    <property type="entry name" value="VPS9"/>
</dbReference>
<dbReference type="GO" id="GO:0016192">
    <property type="term" value="P:vesicle-mediated transport"/>
    <property type="evidence" value="ECO:0007669"/>
    <property type="project" value="InterPro"/>
</dbReference>
<evidence type="ECO:0000259" key="9">
    <source>
        <dbReference type="PROSITE" id="PS50200"/>
    </source>
</evidence>
<feature type="compositionally biased region" description="Low complexity" evidence="7">
    <location>
        <begin position="365"/>
        <end position="379"/>
    </location>
</feature>
<dbReference type="GeneTree" id="ENSGT00940000154866"/>
<feature type="domain" description="Ras-associating" evidence="9">
    <location>
        <begin position="768"/>
        <end position="855"/>
    </location>
</feature>
<comment type="similarity">
    <text evidence="2">Belongs to the RIN (Ras interaction/interference) family.</text>
</comment>
<dbReference type="GO" id="GO:0031267">
    <property type="term" value="F:small GTPase binding"/>
    <property type="evidence" value="ECO:0007669"/>
    <property type="project" value="TreeGrafter"/>
</dbReference>
<dbReference type="HOGENOM" id="CLU_011829_1_0_1"/>
<dbReference type="Pfam" id="PF00788">
    <property type="entry name" value="RA"/>
    <property type="match status" value="1"/>
</dbReference>
<evidence type="ECO:0000259" key="8">
    <source>
        <dbReference type="PROSITE" id="PS50001"/>
    </source>
</evidence>
<dbReference type="PANTHER" id="PTHR23101:SF51">
    <property type="entry name" value="RAS AND RAB INTERACTOR 2"/>
    <property type="match status" value="1"/>
</dbReference>
<dbReference type="PROSITE" id="PS50001">
    <property type="entry name" value="SH2"/>
    <property type="match status" value="1"/>
</dbReference>
<protein>
    <submittedName>
        <fullName evidence="11">Ras and Rab interactor 2</fullName>
    </submittedName>
</protein>
<dbReference type="InterPro" id="IPR029071">
    <property type="entry name" value="Ubiquitin-like_domsf"/>
</dbReference>
<keyword evidence="5 6" id="KW-0727">SH2 domain</keyword>
<evidence type="ECO:0000256" key="2">
    <source>
        <dbReference type="ARBA" id="ARBA00006919"/>
    </source>
</evidence>
<organism evidence="11 12">
    <name type="scientific">Tetraodon nigroviridis</name>
    <name type="common">Spotted green pufferfish</name>
    <name type="synonym">Chelonodon nigroviridis</name>
    <dbReference type="NCBI Taxonomy" id="99883"/>
    <lineage>
        <taxon>Eukaryota</taxon>
        <taxon>Metazoa</taxon>
        <taxon>Chordata</taxon>
        <taxon>Craniata</taxon>
        <taxon>Vertebrata</taxon>
        <taxon>Euteleostomi</taxon>
        <taxon>Actinopterygii</taxon>
        <taxon>Neopterygii</taxon>
        <taxon>Teleostei</taxon>
        <taxon>Neoteleostei</taxon>
        <taxon>Acanthomorphata</taxon>
        <taxon>Eupercaria</taxon>
        <taxon>Tetraodontiformes</taxon>
        <taxon>Tetradontoidea</taxon>
        <taxon>Tetraodontidae</taxon>
        <taxon>Tetraodon</taxon>
    </lineage>
</organism>
<dbReference type="SMART" id="SM00167">
    <property type="entry name" value="VPS9"/>
    <property type="match status" value="1"/>
</dbReference>
<dbReference type="GO" id="GO:0005085">
    <property type="term" value="F:guanyl-nucleotide exchange factor activity"/>
    <property type="evidence" value="ECO:0007669"/>
    <property type="project" value="InterPro"/>
</dbReference>
<dbReference type="PANTHER" id="PTHR23101">
    <property type="entry name" value="RAB GDP/GTP EXCHANGE FACTOR"/>
    <property type="match status" value="1"/>
</dbReference>
<keyword evidence="3" id="KW-0343">GTPase activation</keyword>
<dbReference type="Ensembl" id="ENSTNIT00000016607.1">
    <property type="protein sequence ID" value="ENSTNIP00000016394.1"/>
    <property type="gene ID" value="ENSTNIG00000013401.1"/>
</dbReference>
<dbReference type="SUPFAM" id="SSF109993">
    <property type="entry name" value="VPS9 domain"/>
    <property type="match status" value="1"/>
</dbReference>
<dbReference type="InterPro" id="IPR045046">
    <property type="entry name" value="Vps9-like"/>
</dbReference>
<evidence type="ECO:0000256" key="5">
    <source>
        <dbReference type="ARBA" id="ARBA00022999"/>
    </source>
</evidence>
<comment type="subcellular location">
    <subcellularLocation>
        <location evidence="1">Cytoplasm</location>
    </subcellularLocation>
</comment>
<dbReference type="SMART" id="SM00314">
    <property type="entry name" value="RA"/>
    <property type="match status" value="1"/>
</dbReference>
<dbReference type="SMART" id="SM00252">
    <property type="entry name" value="SH2"/>
    <property type="match status" value="1"/>
</dbReference>
<dbReference type="Pfam" id="PF23268">
    <property type="entry name" value="RIN1"/>
    <property type="match status" value="1"/>
</dbReference>
<feature type="compositionally biased region" description="Low complexity" evidence="7">
    <location>
        <begin position="237"/>
        <end position="263"/>
    </location>
</feature>
<dbReference type="GO" id="GO:0030139">
    <property type="term" value="C:endocytic vesicle"/>
    <property type="evidence" value="ECO:0007669"/>
    <property type="project" value="TreeGrafter"/>
</dbReference>
<evidence type="ECO:0000256" key="4">
    <source>
        <dbReference type="ARBA" id="ARBA00022490"/>
    </source>
</evidence>
<name>H3D7A3_TETNG</name>
<feature type="region of interest" description="Disordered" evidence="7">
    <location>
        <begin position="134"/>
        <end position="162"/>
    </location>
</feature>
<feature type="region of interest" description="Disordered" evidence="7">
    <location>
        <begin position="335"/>
        <end position="391"/>
    </location>
</feature>
<accession>H3D7A3</accession>
<evidence type="ECO:0000256" key="1">
    <source>
        <dbReference type="ARBA" id="ARBA00004496"/>
    </source>
</evidence>
<dbReference type="FunFam" id="1.20.1050.80:FF:000002">
    <property type="entry name" value="Ras and Rab interactor 2"/>
    <property type="match status" value="1"/>
</dbReference>
<dbReference type="Pfam" id="PF02204">
    <property type="entry name" value="VPS9"/>
    <property type="match status" value="1"/>
</dbReference>
<dbReference type="Proteomes" id="UP000007303">
    <property type="component" value="Unassembled WGS sequence"/>
</dbReference>
<evidence type="ECO:0000256" key="7">
    <source>
        <dbReference type="SAM" id="MobiDB-lite"/>
    </source>
</evidence>
<reference evidence="11" key="2">
    <citation type="submission" date="2025-08" db="UniProtKB">
        <authorList>
            <consortium name="Ensembl"/>
        </authorList>
    </citation>
    <scope>IDENTIFICATION</scope>
</reference>
<evidence type="ECO:0000256" key="6">
    <source>
        <dbReference type="PROSITE-ProRule" id="PRU00191"/>
    </source>
</evidence>
<dbReference type="GO" id="GO:0005829">
    <property type="term" value="C:cytosol"/>
    <property type="evidence" value="ECO:0007669"/>
    <property type="project" value="TreeGrafter"/>
</dbReference>
<evidence type="ECO:0000259" key="10">
    <source>
        <dbReference type="PROSITE" id="PS51205"/>
    </source>
</evidence>
<evidence type="ECO:0000313" key="11">
    <source>
        <dbReference type="Ensembl" id="ENSTNIP00000016394.1"/>
    </source>
</evidence>
<dbReference type="AlphaFoldDB" id="H3D7A3"/>
<keyword evidence="4" id="KW-0963">Cytoplasm</keyword>
<dbReference type="InterPro" id="IPR000159">
    <property type="entry name" value="RA_dom"/>
</dbReference>
<reference evidence="11" key="3">
    <citation type="submission" date="2025-09" db="UniProtKB">
        <authorList>
            <consortium name="Ensembl"/>
        </authorList>
    </citation>
    <scope>IDENTIFICATION</scope>
</reference>
<dbReference type="InterPro" id="IPR036860">
    <property type="entry name" value="SH2_dom_sf"/>
</dbReference>
<feature type="domain" description="SH2" evidence="8">
    <location>
        <begin position="16"/>
        <end position="109"/>
    </location>
</feature>
<proteinExistence type="inferred from homology"/>
<feature type="domain" description="VPS9" evidence="10">
    <location>
        <begin position="597"/>
        <end position="737"/>
    </location>
</feature>
<dbReference type="PROSITE" id="PS51205">
    <property type="entry name" value="VPS9"/>
    <property type="match status" value="1"/>
</dbReference>
<dbReference type="SUPFAM" id="SSF55550">
    <property type="entry name" value="SH2 domain"/>
    <property type="match status" value="1"/>
</dbReference>
<evidence type="ECO:0000256" key="3">
    <source>
        <dbReference type="ARBA" id="ARBA00022468"/>
    </source>
</evidence>
<dbReference type="Gene3D" id="1.20.1050.80">
    <property type="entry name" value="VPS9 domain"/>
    <property type="match status" value="1"/>
</dbReference>
<dbReference type="Gene3D" id="3.30.505.10">
    <property type="entry name" value="SH2 domain"/>
    <property type="match status" value="1"/>
</dbReference>
<dbReference type="GO" id="GO:0005096">
    <property type="term" value="F:GTPase activator activity"/>
    <property type="evidence" value="ECO:0007669"/>
    <property type="project" value="UniProtKB-KW"/>
</dbReference>
<dbReference type="SUPFAM" id="SSF54236">
    <property type="entry name" value="Ubiquitin-like"/>
    <property type="match status" value="1"/>
</dbReference>
<dbReference type="InterPro" id="IPR037191">
    <property type="entry name" value="VPS9_dom_sf"/>
</dbReference>